<proteinExistence type="predicted"/>
<keyword evidence="1 4" id="KW-0489">Methyltransferase</keyword>
<dbReference type="AlphaFoldDB" id="M3A8J6"/>
<dbReference type="eggNOG" id="COG2227">
    <property type="taxonomic scope" value="Bacteria"/>
</dbReference>
<dbReference type="CDD" id="cd02440">
    <property type="entry name" value="AdoMet_MTases"/>
    <property type="match status" value="1"/>
</dbReference>
<evidence type="ECO:0000256" key="1">
    <source>
        <dbReference type="ARBA" id="ARBA00022603"/>
    </source>
</evidence>
<gene>
    <name evidence="4" type="ORF">H261_14900</name>
</gene>
<organism evidence="4 5">
    <name type="scientific">Paramagnetospirillum caucaseum</name>
    <dbReference type="NCBI Taxonomy" id="1244869"/>
    <lineage>
        <taxon>Bacteria</taxon>
        <taxon>Pseudomonadati</taxon>
        <taxon>Pseudomonadota</taxon>
        <taxon>Alphaproteobacteria</taxon>
        <taxon>Rhodospirillales</taxon>
        <taxon>Magnetospirillaceae</taxon>
        <taxon>Paramagnetospirillum</taxon>
    </lineage>
</organism>
<dbReference type="InterPro" id="IPR029063">
    <property type="entry name" value="SAM-dependent_MTases_sf"/>
</dbReference>
<dbReference type="STRING" id="1244869.H261_14900"/>
<evidence type="ECO:0000313" key="4">
    <source>
        <dbReference type="EMBL" id="EME69103.1"/>
    </source>
</evidence>
<dbReference type="OrthoDB" id="9765084at2"/>
<dbReference type="Pfam" id="PF13489">
    <property type="entry name" value="Methyltransf_23"/>
    <property type="match status" value="1"/>
</dbReference>
<accession>M3A8J6</accession>
<dbReference type="PANTHER" id="PTHR43464:SF19">
    <property type="entry name" value="UBIQUINONE BIOSYNTHESIS O-METHYLTRANSFERASE, MITOCHONDRIAL"/>
    <property type="match status" value="1"/>
</dbReference>
<protein>
    <submittedName>
        <fullName evidence="4">Methyltransferase family protein</fullName>
    </submittedName>
</protein>
<dbReference type="RefSeq" id="WP_008619004.1">
    <property type="nucleotide sequence ID" value="NZ_AONQ01000042.1"/>
</dbReference>
<reference evidence="4 5" key="1">
    <citation type="journal article" date="2014" name="Genome Announc.">
        <title>Draft Genome Sequence of Magnetospirillum sp. Strain SO-1, a Freshwater Magnetotactic Bacterium Isolated from the Ol'khovka River, Russia.</title>
        <authorList>
            <person name="Grouzdev D.S."/>
            <person name="Dziuba M.V."/>
            <person name="Sukhacheva M.S."/>
            <person name="Mardanov A.V."/>
            <person name="Beletskiy A.V."/>
            <person name="Kuznetsov B.B."/>
            <person name="Skryabin K.G."/>
        </authorList>
    </citation>
    <scope>NUCLEOTIDE SEQUENCE [LARGE SCALE GENOMIC DNA]</scope>
    <source>
        <strain evidence="4 5">SO-1</strain>
    </source>
</reference>
<name>M3A8J6_9PROT</name>
<dbReference type="SUPFAM" id="SSF53335">
    <property type="entry name" value="S-adenosyl-L-methionine-dependent methyltransferases"/>
    <property type="match status" value="1"/>
</dbReference>
<dbReference type="PANTHER" id="PTHR43464">
    <property type="entry name" value="METHYLTRANSFERASE"/>
    <property type="match status" value="1"/>
</dbReference>
<dbReference type="GO" id="GO:0008168">
    <property type="term" value="F:methyltransferase activity"/>
    <property type="evidence" value="ECO:0007669"/>
    <property type="project" value="UniProtKB-KW"/>
</dbReference>
<dbReference type="EMBL" id="AONQ01000042">
    <property type="protein sequence ID" value="EME69103.1"/>
    <property type="molecule type" value="Genomic_DNA"/>
</dbReference>
<dbReference type="Proteomes" id="UP000011744">
    <property type="component" value="Unassembled WGS sequence"/>
</dbReference>
<keyword evidence="2 4" id="KW-0808">Transferase</keyword>
<keyword evidence="5" id="KW-1185">Reference proteome</keyword>
<keyword evidence="3" id="KW-0949">S-adenosyl-L-methionine</keyword>
<evidence type="ECO:0000313" key="5">
    <source>
        <dbReference type="Proteomes" id="UP000011744"/>
    </source>
</evidence>
<evidence type="ECO:0000256" key="2">
    <source>
        <dbReference type="ARBA" id="ARBA00022679"/>
    </source>
</evidence>
<sequence length="226" mass="24556">MTKAIDVYSTARSERPRLKKKHLVQFDREFLHLSGSTPGMSVLEIGCGTGIFLRYLQARGFADVVGLDSDSGLAPVLDDLAGVDIRLVDGRDYLAGLAGPRFDRIALFDVAEHLPEAALTELMRSLARVLKPGGKVVMRSPNCASPWGLKMQFDTFDHVTPLTKGRMEELAAATGFVCRRVIGGTKGTGLRRIAQAALHGLLDRCLAYGPDIWDATIIGLFEKADS</sequence>
<dbReference type="Gene3D" id="3.40.50.150">
    <property type="entry name" value="Vaccinia Virus protein VP39"/>
    <property type="match status" value="1"/>
</dbReference>
<dbReference type="GO" id="GO:0032259">
    <property type="term" value="P:methylation"/>
    <property type="evidence" value="ECO:0007669"/>
    <property type="project" value="UniProtKB-KW"/>
</dbReference>
<evidence type="ECO:0000256" key="3">
    <source>
        <dbReference type="ARBA" id="ARBA00022691"/>
    </source>
</evidence>
<dbReference type="PATRIC" id="fig|1244869.3.peg.2997"/>
<comment type="caution">
    <text evidence="4">The sequence shown here is derived from an EMBL/GenBank/DDBJ whole genome shotgun (WGS) entry which is preliminary data.</text>
</comment>